<dbReference type="Gene3D" id="3.90.1200.10">
    <property type="match status" value="1"/>
</dbReference>
<dbReference type="InterPro" id="IPR051678">
    <property type="entry name" value="AGP_Transferase"/>
</dbReference>
<keyword evidence="2" id="KW-0808">Transferase</keyword>
<gene>
    <name evidence="2" type="ORF">DACRYDRAFT_109184</name>
</gene>
<sequence>MLSVISHHAHLLLVLAMELMSRVPRSILMRLRKALGGAAVHWLVVPAIRFLQKHETPLFVKPCRASYQIRSEMSAMRLARSMSTIPIPRPILGVSCSAGNWIIMTRIKGVTLGSIIEQMPDEDLQRITAQLHAYFLQLASSFCGPFQNLEAMMDQIGCKLRRDCGPPVFTHGDLACHNIMVDPESGNVTGVIDWEQAMWGPPFWEMVKGRMSLVAYDPNTVGVARWQSSLAGILGTGFEEELGEEQRTLEWGIPWDALESEHSGHRAHPRSANIGVLILRL</sequence>
<feature type="domain" description="Aminoglycoside phosphotransferase" evidence="1">
    <location>
        <begin position="165"/>
        <end position="207"/>
    </location>
</feature>
<keyword evidence="2" id="KW-0418">Kinase</keyword>
<name>M5FSL6_DACPD</name>
<accession>M5FSL6</accession>
<dbReference type="Pfam" id="PF01636">
    <property type="entry name" value="APH"/>
    <property type="match status" value="1"/>
</dbReference>
<dbReference type="EMBL" id="JH795867">
    <property type="protein sequence ID" value="EJU00466.1"/>
    <property type="molecule type" value="Genomic_DNA"/>
</dbReference>
<evidence type="ECO:0000313" key="3">
    <source>
        <dbReference type="Proteomes" id="UP000030653"/>
    </source>
</evidence>
<evidence type="ECO:0000313" key="2">
    <source>
        <dbReference type="EMBL" id="EJU00466.1"/>
    </source>
</evidence>
<dbReference type="InterPro" id="IPR011009">
    <property type="entry name" value="Kinase-like_dom_sf"/>
</dbReference>
<dbReference type="CDD" id="cd05120">
    <property type="entry name" value="APH_ChoK_like"/>
    <property type="match status" value="1"/>
</dbReference>
<evidence type="ECO:0000259" key="1">
    <source>
        <dbReference type="Pfam" id="PF01636"/>
    </source>
</evidence>
<protein>
    <submittedName>
        <fullName evidence="2">Kinase-like protein</fullName>
    </submittedName>
</protein>
<dbReference type="HOGENOM" id="CLU_990518_0_0_1"/>
<reference evidence="2 3" key="1">
    <citation type="journal article" date="2012" name="Science">
        <title>The Paleozoic origin of enzymatic lignin decomposition reconstructed from 31 fungal genomes.</title>
        <authorList>
            <person name="Floudas D."/>
            <person name="Binder M."/>
            <person name="Riley R."/>
            <person name="Barry K."/>
            <person name="Blanchette R.A."/>
            <person name="Henrissat B."/>
            <person name="Martinez A.T."/>
            <person name="Otillar R."/>
            <person name="Spatafora J.W."/>
            <person name="Yadav J.S."/>
            <person name="Aerts A."/>
            <person name="Benoit I."/>
            <person name="Boyd A."/>
            <person name="Carlson A."/>
            <person name="Copeland A."/>
            <person name="Coutinho P.M."/>
            <person name="de Vries R.P."/>
            <person name="Ferreira P."/>
            <person name="Findley K."/>
            <person name="Foster B."/>
            <person name="Gaskell J."/>
            <person name="Glotzer D."/>
            <person name="Gorecki P."/>
            <person name="Heitman J."/>
            <person name="Hesse C."/>
            <person name="Hori C."/>
            <person name="Igarashi K."/>
            <person name="Jurgens J.A."/>
            <person name="Kallen N."/>
            <person name="Kersten P."/>
            <person name="Kohler A."/>
            <person name="Kuees U."/>
            <person name="Kumar T.K.A."/>
            <person name="Kuo A."/>
            <person name="LaButti K."/>
            <person name="Larrondo L.F."/>
            <person name="Lindquist E."/>
            <person name="Ling A."/>
            <person name="Lombard V."/>
            <person name="Lucas S."/>
            <person name="Lundell T."/>
            <person name="Martin R."/>
            <person name="McLaughlin D.J."/>
            <person name="Morgenstern I."/>
            <person name="Morin E."/>
            <person name="Murat C."/>
            <person name="Nagy L.G."/>
            <person name="Nolan M."/>
            <person name="Ohm R.A."/>
            <person name="Patyshakuliyeva A."/>
            <person name="Rokas A."/>
            <person name="Ruiz-Duenas F.J."/>
            <person name="Sabat G."/>
            <person name="Salamov A."/>
            <person name="Samejima M."/>
            <person name="Schmutz J."/>
            <person name="Slot J.C."/>
            <person name="St John F."/>
            <person name="Stenlid J."/>
            <person name="Sun H."/>
            <person name="Sun S."/>
            <person name="Syed K."/>
            <person name="Tsang A."/>
            <person name="Wiebenga A."/>
            <person name="Young D."/>
            <person name="Pisabarro A."/>
            <person name="Eastwood D.C."/>
            <person name="Martin F."/>
            <person name="Cullen D."/>
            <person name="Grigoriev I.V."/>
            <person name="Hibbett D.S."/>
        </authorList>
    </citation>
    <scope>NUCLEOTIDE SEQUENCE [LARGE SCALE GENOMIC DNA]</scope>
    <source>
        <strain evidence="2 3">DJM-731 SS1</strain>
    </source>
</reference>
<dbReference type="RefSeq" id="XP_040627363.1">
    <property type="nucleotide sequence ID" value="XM_040768833.1"/>
</dbReference>
<dbReference type="SUPFAM" id="SSF56112">
    <property type="entry name" value="Protein kinase-like (PK-like)"/>
    <property type="match status" value="1"/>
</dbReference>
<dbReference type="GeneID" id="63683895"/>
<dbReference type="Proteomes" id="UP000030653">
    <property type="component" value="Unassembled WGS sequence"/>
</dbReference>
<dbReference type="InterPro" id="IPR002575">
    <property type="entry name" value="Aminoglycoside_PTrfase"/>
</dbReference>
<dbReference type="AlphaFoldDB" id="M5FSL6"/>
<dbReference type="PANTHER" id="PTHR21310:SF58">
    <property type="entry name" value="AMINOGLYCOSIDE PHOSPHOTRANSFERASE DOMAIN-CONTAINING PROTEIN"/>
    <property type="match status" value="1"/>
</dbReference>
<organism evidence="2 3">
    <name type="scientific">Dacryopinax primogenitus (strain DJM 731)</name>
    <name type="common">Brown rot fungus</name>
    <dbReference type="NCBI Taxonomy" id="1858805"/>
    <lineage>
        <taxon>Eukaryota</taxon>
        <taxon>Fungi</taxon>
        <taxon>Dikarya</taxon>
        <taxon>Basidiomycota</taxon>
        <taxon>Agaricomycotina</taxon>
        <taxon>Dacrymycetes</taxon>
        <taxon>Dacrymycetales</taxon>
        <taxon>Dacrymycetaceae</taxon>
        <taxon>Dacryopinax</taxon>
    </lineage>
</organism>
<keyword evidence="3" id="KW-1185">Reference proteome</keyword>
<dbReference type="STRING" id="1858805.M5FSL6"/>
<proteinExistence type="predicted"/>
<dbReference type="OrthoDB" id="8300194at2759"/>
<dbReference type="GO" id="GO:0016301">
    <property type="term" value="F:kinase activity"/>
    <property type="evidence" value="ECO:0007669"/>
    <property type="project" value="UniProtKB-KW"/>
</dbReference>
<dbReference type="PANTHER" id="PTHR21310">
    <property type="entry name" value="AMINOGLYCOSIDE PHOSPHOTRANSFERASE-RELATED-RELATED"/>
    <property type="match status" value="1"/>
</dbReference>